<comment type="function">
    <text evidence="2">May be involved in the metabolism of insect hormones and in the breakdown of synthetic insecticides.</text>
</comment>
<reference evidence="16 17" key="1">
    <citation type="submission" date="2022-12" db="EMBL/GenBank/DDBJ databases">
        <title>Chromosome-level genome assembly of true bugs.</title>
        <authorList>
            <person name="Ma L."/>
            <person name="Li H."/>
        </authorList>
    </citation>
    <scope>NUCLEOTIDE SEQUENCE [LARGE SCALE GENOMIC DNA]</scope>
    <source>
        <strain evidence="16">Lab_2022b</strain>
    </source>
</reference>
<proteinExistence type="inferred from homology"/>
<dbReference type="GO" id="GO:0016705">
    <property type="term" value="F:oxidoreductase activity, acting on paired donors, with incorporation or reduction of molecular oxygen"/>
    <property type="evidence" value="ECO:0007669"/>
    <property type="project" value="InterPro"/>
</dbReference>
<evidence type="ECO:0000256" key="13">
    <source>
        <dbReference type="ARBA" id="ARBA00023136"/>
    </source>
</evidence>
<keyword evidence="15" id="KW-1133">Transmembrane helix</keyword>
<feature type="binding site" description="axial binding residue" evidence="14">
    <location>
        <position position="453"/>
    </location>
    <ligand>
        <name>heme</name>
        <dbReference type="ChEBI" id="CHEBI:30413"/>
    </ligand>
    <ligandPart>
        <name>Fe</name>
        <dbReference type="ChEBI" id="CHEBI:18248"/>
    </ligandPart>
</feature>
<keyword evidence="12" id="KW-0503">Monooxygenase</keyword>
<evidence type="ECO:0000313" key="16">
    <source>
        <dbReference type="EMBL" id="KAK9508525.1"/>
    </source>
</evidence>
<evidence type="ECO:0000256" key="2">
    <source>
        <dbReference type="ARBA" id="ARBA00003690"/>
    </source>
</evidence>
<accession>A0AAW1DFL6</accession>
<comment type="similarity">
    <text evidence="5">Belongs to the cytochrome P450 family.</text>
</comment>
<keyword evidence="10" id="KW-0560">Oxidoreductase</keyword>
<evidence type="ECO:0000256" key="10">
    <source>
        <dbReference type="ARBA" id="ARBA00023002"/>
    </source>
</evidence>
<evidence type="ECO:0000256" key="11">
    <source>
        <dbReference type="ARBA" id="ARBA00023004"/>
    </source>
</evidence>
<dbReference type="GO" id="GO:0005789">
    <property type="term" value="C:endoplasmic reticulum membrane"/>
    <property type="evidence" value="ECO:0007669"/>
    <property type="project" value="UniProtKB-SubCell"/>
</dbReference>
<keyword evidence="8" id="KW-0256">Endoplasmic reticulum</keyword>
<evidence type="ECO:0000313" key="17">
    <source>
        <dbReference type="Proteomes" id="UP001461498"/>
    </source>
</evidence>
<dbReference type="AlphaFoldDB" id="A0AAW1DFL6"/>
<keyword evidence="9" id="KW-0492">Microsome</keyword>
<dbReference type="Proteomes" id="UP001461498">
    <property type="component" value="Unassembled WGS sequence"/>
</dbReference>
<keyword evidence="13 15" id="KW-0472">Membrane</keyword>
<dbReference type="Pfam" id="PF00067">
    <property type="entry name" value="p450"/>
    <property type="match status" value="1"/>
</dbReference>
<sequence>MIENDILLTFANSLFVILSTCFILTMYLSWNDNYWLKKKIPFVEPSKIFGNIKDVILMKRTIGEVYQQIYRKLGDKPLGGFFKLRQPILMVKHPELIKIVLKDKFDCFQANDIHVRRDTNPILKMNPLLASGATWKTMKSTFTPIEDYKTLEGMVDSMKTISGQMNEFIKDYGILSVECKNLAGKYISDVIASCALGMETNSFKEPNSEFRKMSDRLFLKTNVKSNIALLLALYAPDLANWFRYRIVPSEVSKYFIGLLSDICKYRVKENVTGNDFLQLLINVNKESEADGEGTVYNYDKITGLCMTVFIDGYMMTMNPLSYLLHDIALNEDVQEKIVEEMKSLEINTINDIDLNKIQKMTYLDMVLSESLRLHPPVQAVTRICTKKTTLTFDQHEYNVGVGTPITVPIYALHMDPKYYENPTEFIPERFTAEAKAQRNEFVYLPYGKGPRACPGAKFADLILKVAVISILTKFKMRLRDPLRTLKQDPRSSLINSAKGELMIHFVDTTTDH</sequence>
<dbReference type="InterPro" id="IPR001128">
    <property type="entry name" value="Cyt_P450"/>
</dbReference>
<dbReference type="InterPro" id="IPR036396">
    <property type="entry name" value="Cyt_P450_sf"/>
</dbReference>
<evidence type="ECO:0000256" key="9">
    <source>
        <dbReference type="ARBA" id="ARBA00022848"/>
    </source>
</evidence>
<comment type="caution">
    <text evidence="16">The sequence shown here is derived from an EMBL/GenBank/DDBJ whole genome shotgun (WGS) entry which is preliminary data.</text>
</comment>
<dbReference type="Gene3D" id="1.10.630.10">
    <property type="entry name" value="Cytochrome P450"/>
    <property type="match status" value="1"/>
</dbReference>
<dbReference type="InterPro" id="IPR050476">
    <property type="entry name" value="Insect_CytP450_Detox"/>
</dbReference>
<dbReference type="PRINTS" id="PR00385">
    <property type="entry name" value="P450"/>
</dbReference>
<evidence type="ECO:0000256" key="14">
    <source>
        <dbReference type="PIRSR" id="PIRSR602403-1"/>
    </source>
</evidence>
<dbReference type="EMBL" id="JAPXFL010000003">
    <property type="protein sequence ID" value="KAK9508525.1"/>
    <property type="molecule type" value="Genomic_DNA"/>
</dbReference>
<organism evidence="16 17">
    <name type="scientific">Rhynocoris fuscipes</name>
    <dbReference type="NCBI Taxonomy" id="488301"/>
    <lineage>
        <taxon>Eukaryota</taxon>
        <taxon>Metazoa</taxon>
        <taxon>Ecdysozoa</taxon>
        <taxon>Arthropoda</taxon>
        <taxon>Hexapoda</taxon>
        <taxon>Insecta</taxon>
        <taxon>Pterygota</taxon>
        <taxon>Neoptera</taxon>
        <taxon>Paraneoptera</taxon>
        <taxon>Hemiptera</taxon>
        <taxon>Heteroptera</taxon>
        <taxon>Panheteroptera</taxon>
        <taxon>Cimicomorpha</taxon>
        <taxon>Reduviidae</taxon>
        <taxon>Harpactorinae</taxon>
        <taxon>Harpactorini</taxon>
        <taxon>Rhynocoris</taxon>
    </lineage>
</organism>
<dbReference type="GO" id="GO:0005506">
    <property type="term" value="F:iron ion binding"/>
    <property type="evidence" value="ECO:0007669"/>
    <property type="project" value="InterPro"/>
</dbReference>
<keyword evidence="17" id="KW-1185">Reference proteome</keyword>
<protein>
    <recommendedName>
        <fullName evidence="18">Cytochrome P450</fullName>
    </recommendedName>
</protein>
<evidence type="ECO:0000256" key="5">
    <source>
        <dbReference type="ARBA" id="ARBA00010617"/>
    </source>
</evidence>
<dbReference type="GO" id="GO:0004497">
    <property type="term" value="F:monooxygenase activity"/>
    <property type="evidence" value="ECO:0007669"/>
    <property type="project" value="UniProtKB-KW"/>
</dbReference>
<evidence type="ECO:0000256" key="3">
    <source>
        <dbReference type="ARBA" id="ARBA00004174"/>
    </source>
</evidence>
<evidence type="ECO:0000256" key="4">
    <source>
        <dbReference type="ARBA" id="ARBA00004406"/>
    </source>
</evidence>
<dbReference type="GO" id="GO:0020037">
    <property type="term" value="F:heme binding"/>
    <property type="evidence" value="ECO:0007669"/>
    <property type="project" value="InterPro"/>
</dbReference>
<comment type="subcellular location">
    <subcellularLocation>
        <location evidence="4">Endoplasmic reticulum membrane</location>
        <topology evidence="4">Peripheral membrane protein</topology>
    </subcellularLocation>
    <subcellularLocation>
        <location evidence="3">Microsome membrane</location>
        <topology evidence="3">Peripheral membrane protein</topology>
    </subcellularLocation>
</comment>
<comment type="cofactor">
    <cofactor evidence="1 14">
        <name>heme</name>
        <dbReference type="ChEBI" id="CHEBI:30413"/>
    </cofactor>
</comment>
<dbReference type="InterPro" id="IPR002403">
    <property type="entry name" value="Cyt_P450_E_grp-IV"/>
</dbReference>
<keyword evidence="6 14" id="KW-0349">Heme</keyword>
<keyword evidence="15" id="KW-0812">Transmembrane</keyword>
<feature type="transmembrane region" description="Helical" evidence="15">
    <location>
        <begin position="6"/>
        <end position="30"/>
    </location>
</feature>
<evidence type="ECO:0008006" key="18">
    <source>
        <dbReference type="Google" id="ProtNLM"/>
    </source>
</evidence>
<evidence type="ECO:0000256" key="15">
    <source>
        <dbReference type="SAM" id="Phobius"/>
    </source>
</evidence>
<dbReference type="PRINTS" id="PR00465">
    <property type="entry name" value="EP450IV"/>
</dbReference>
<evidence type="ECO:0000256" key="7">
    <source>
        <dbReference type="ARBA" id="ARBA00022723"/>
    </source>
</evidence>
<dbReference type="SUPFAM" id="SSF48264">
    <property type="entry name" value="Cytochrome P450"/>
    <property type="match status" value="1"/>
</dbReference>
<evidence type="ECO:0000256" key="6">
    <source>
        <dbReference type="ARBA" id="ARBA00022617"/>
    </source>
</evidence>
<gene>
    <name evidence="16" type="ORF">O3M35_006065</name>
</gene>
<dbReference type="PANTHER" id="PTHR24292">
    <property type="entry name" value="CYTOCHROME P450"/>
    <property type="match status" value="1"/>
</dbReference>
<keyword evidence="11 14" id="KW-0408">Iron</keyword>
<name>A0AAW1DFL6_9HEMI</name>
<keyword evidence="7 14" id="KW-0479">Metal-binding</keyword>
<evidence type="ECO:0000256" key="1">
    <source>
        <dbReference type="ARBA" id="ARBA00001971"/>
    </source>
</evidence>
<evidence type="ECO:0000256" key="8">
    <source>
        <dbReference type="ARBA" id="ARBA00022824"/>
    </source>
</evidence>
<evidence type="ECO:0000256" key="12">
    <source>
        <dbReference type="ARBA" id="ARBA00023033"/>
    </source>
</evidence>
<dbReference type="PANTHER" id="PTHR24292:SF104">
    <property type="entry name" value="CYTOCHROME P450 308A1-RELATED"/>
    <property type="match status" value="1"/>
</dbReference>
<dbReference type="CDD" id="cd11056">
    <property type="entry name" value="CYP6-like"/>
    <property type="match status" value="1"/>
</dbReference>